<dbReference type="InterPro" id="IPR028457">
    <property type="entry name" value="ABI"/>
</dbReference>
<dbReference type="Proteomes" id="UP000694892">
    <property type="component" value="Chromosome 9_10S"/>
</dbReference>
<reference evidence="9" key="1">
    <citation type="journal article" date="2016" name="Nature">
        <title>Genome evolution in the allotetraploid frog Xenopus laevis.</title>
        <authorList>
            <person name="Session A.M."/>
            <person name="Uno Y."/>
            <person name="Kwon T."/>
            <person name="Chapman J.A."/>
            <person name="Toyoda A."/>
            <person name="Takahashi S."/>
            <person name="Fukui A."/>
            <person name="Hikosaka A."/>
            <person name="Suzuki A."/>
            <person name="Kondo M."/>
            <person name="van Heeringen S.J."/>
            <person name="Quigley I."/>
            <person name="Heinz S."/>
            <person name="Ogino H."/>
            <person name="Ochi H."/>
            <person name="Hellsten U."/>
            <person name="Lyons J.B."/>
            <person name="Simakov O."/>
            <person name="Putnam N."/>
            <person name="Stites J."/>
            <person name="Kuroki Y."/>
            <person name="Tanaka T."/>
            <person name="Michiue T."/>
            <person name="Watanabe M."/>
            <person name="Bogdanovic O."/>
            <person name="Lister R."/>
            <person name="Georgiou G."/>
            <person name="Paranjpe S.S."/>
            <person name="van Kruijsbergen I."/>
            <person name="Shu S."/>
            <person name="Carlson J."/>
            <person name="Kinoshita T."/>
            <person name="Ohta Y."/>
            <person name="Mawaribuchi S."/>
            <person name="Jenkins J."/>
            <person name="Grimwood J."/>
            <person name="Schmutz J."/>
            <person name="Mitros T."/>
            <person name="Mozaffari S.V."/>
            <person name="Suzuki Y."/>
            <person name="Haramoto Y."/>
            <person name="Yamamoto T.S."/>
            <person name="Takagi C."/>
            <person name="Heald R."/>
            <person name="Miller K."/>
            <person name="Haudenschild C."/>
            <person name="Kitzman J."/>
            <person name="Nakayama T."/>
            <person name="Izutsu Y."/>
            <person name="Robert J."/>
            <person name="Fortriede J."/>
            <person name="Burns K."/>
            <person name="Lotay V."/>
            <person name="Karimi K."/>
            <person name="Yasuoka Y."/>
            <person name="Dichmann D.S."/>
            <person name="Flajnik M.F."/>
            <person name="Houston D.W."/>
            <person name="Shendure J."/>
            <person name="DuPasquier L."/>
            <person name="Vize P.D."/>
            <person name="Zorn A.M."/>
            <person name="Ito M."/>
            <person name="Marcotte E.M."/>
            <person name="Wallingford J.B."/>
            <person name="Ito Y."/>
            <person name="Asashima M."/>
            <person name="Ueno N."/>
            <person name="Matsuda Y."/>
            <person name="Veenstra G.J."/>
            <person name="Fujiyama A."/>
            <person name="Harland R.M."/>
            <person name="Taira M."/>
            <person name="Rokhsar D.S."/>
        </authorList>
    </citation>
    <scope>NUCLEOTIDE SEQUENCE [LARGE SCALE GENOMIC DNA]</scope>
    <source>
        <strain evidence="9">J</strain>
    </source>
</reference>
<evidence type="ECO:0000256" key="2">
    <source>
        <dbReference type="ARBA" id="ARBA00010020"/>
    </source>
</evidence>
<dbReference type="EMBL" id="CM004483">
    <property type="protein sequence ID" value="OCT60001.1"/>
    <property type="molecule type" value="Genomic_DNA"/>
</dbReference>
<dbReference type="GO" id="GO:0035591">
    <property type="term" value="F:signaling adaptor activity"/>
    <property type="evidence" value="ECO:0007669"/>
    <property type="project" value="TreeGrafter"/>
</dbReference>
<evidence type="ECO:0000256" key="6">
    <source>
        <dbReference type="SAM" id="MobiDB-lite"/>
    </source>
</evidence>
<comment type="similarity">
    <text evidence="2">Belongs to the ABI family.</text>
</comment>
<accession>A0A974H0J3</accession>
<evidence type="ECO:0000313" key="9">
    <source>
        <dbReference type="Proteomes" id="UP000694892"/>
    </source>
</evidence>
<dbReference type="GO" id="GO:0017124">
    <property type="term" value="F:SH3 domain binding"/>
    <property type="evidence" value="ECO:0007669"/>
    <property type="project" value="TreeGrafter"/>
</dbReference>
<feature type="compositionally biased region" description="Pro residues" evidence="6">
    <location>
        <begin position="306"/>
        <end position="315"/>
    </location>
</feature>
<evidence type="ECO:0000313" key="8">
    <source>
        <dbReference type="EMBL" id="OCT60001.1"/>
    </source>
</evidence>
<evidence type="ECO:0000256" key="3">
    <source>
        <dbReference type="ARBA" id="ARBA00022490"/>
    </source>
</evidence>
<evidence type="ECO:0000256" key="5">
    <source>
        <dbReference type="ARBA" id="ARBA00023054"/>
    </source>
</evidence>
<dbReference type="GO" id="GO:0030027">
    <property type="term" value="C:lamellipodium"/>
    <property type="evidence" value="ECO:0007669"/>
    <property type="project" value="TreeGrafter"/>
</dbReference>
<dbReference type="InterPro" id="IPR012849">
    <property type="entry name" value="Abl-interactor_HHR_dom"/>
</dbReference>
<protein>
    <recommendedName>
        <fullName evidence="7">Abl-interactor homeo-domain homologous domain-containing protein</fullName>
    </recommendedName>
</protein>
<dbReference type="GO" id="GO:0001764">
    <property type="term" value="P:neuron migration"/>
    <property type="evidence" value="ECO:0007669"/>
    <property type="project" value="TreeGrafter"/>
</dbReference>
<dbReference type="GO" id="GO:0031209">
    <property type="term" value="C:SCAR complex"/>
    <property type="evidence" value="ECO:0007669"/>
    <property type="project" value="TreeGrafter"/>
</dbReference>
<evidence type="ECO:0000259" key="7">
    <source>
        <dbReference type="Pfam" id="PF07815"/>
    </source>
</evidence>
<name>A0A974H0J3_XENLA</name>
<dbReference type="PANTHER" id="PTHR10460:SF58">
    <property type="entry name" value="ABI GENE FAMILY MEMBER 3 ISOFORM X1"/>
    <property type="match status" value="1"/>
</dbReference>
<feature type="domain" description="Abl-interactor homeo-domain homologous" evidence="7">
    <location>
        <begin position="103"/>
        <end position="174"/>
    </location>
</feature>
<dbReference type="AlphaFoldDB" id="A0A974H0J3"/>
<proteinExistence type="inferred from homology"/>
<dbReference type="PANTHER" id="PTHR10460">
    <property type="entry name" value="ABL INTERACTOR FAMILY MEMBER"/>
    <property type="match status" value="1"/>
</dbReference>
<dbReference type="Pfam" id="PF07815">
    <property type="entry name" value="Abi_HHR"/>
    <property type="match status" value="1"/>
</dbReference>
<organism evidence="8 9">
    <name type="scientific">Xenopus laevis</name>
    <name type="common">African clawed frog</name>
    <dbReference type="NCBI Taxonomy" id="8355"/>
    <lineage>
        <taxon>Eukaryota</taxon>
        <taxon>Metazoa</taxon>
        <taxon>Chordata</taxon>
        <taxon>Craniata</taxon>
        <taxon>Vertebrata</taxon>
        <taxon>Euteleostomi</taxon>
        <taxon>Amphibia</taxon>
        <taxon>Batrachia</taxon>
        <taxon>Anura</taxon>
        <taxon>Pipoidea</taxon>
        <taxon>Pipidae</taxon>
        <taxon>Xenopodinae</taxon>
        <taxon>Xenopus</taxon>
        <taxon>Xenopus</taxon>
    </lineage>
</organism>
<feature type="compositionally biased region" description="Polar residues" evidence="6">
    <location>
        <begin position="171"/>
        <end position="189"/>
    </location>
</feature>
<sequence>MSNMRPENSSKGEAQRHSPGEITAVRQALRDSYTNLHNVADYCEKNYMEASDKKKALQDTMSLVTQTLASVASHVGLVAREMLLILQEQSQILHQHENRVRNISQLVDIRVEKASRQKIGPLTCSKKKLHTQKILSEGNQAPRPAYIRSPINSKILDQTGHGITESDSRLSKTGTMSHRTSFKSLTNSQGTLGRSLRIIDPVLPPQIPEMTPSTTPPRVWNSTSPNVDTTIMEQPLSPPPVVPQEPFALLQDENHIANSTSNSLLDFCDPGLPPPPPSAHEETNNTSWEPENEPSFPVYPESLESLPPPPPPADI</sequence>
<keyword evidence="5" id="KW-0175">Coiled coil</keyword>
<gene>
    <name evidence="8" type="ORF">XELAEV_18046020mg</name>
</gene>
<feature type="region of interest" description="Disordered" evidence="6">
    <location>
        <begin position="261"/>
        <end position="315"/>
    </location>
</feature>
<keyword evidence="3" id="KW-0963">Cytoplasm</keyword>
<evidence type="ECO:0000256" key="4">
    <source>
        <dbReference type="ARBA" id="ARBA00022553"/>
    </source>
</evidence>
<dbReference type="OMA" id="WEPENEP"/>
<dbReference type="GO" id="GO:0098858">
    <property type="term" value="C:actin-based cell projection"/>
    <property type="evidence" value="ECO:0007669"/>
    <property type="project" value="TreeGrafter"/>
</dbReference>
<evidence type="ECO:0000256" key="1">
    <source>
        <dbReference type="ARBA" id="ARBA00004496"/>
    </source>
</evidence>
<dbReference type="Gene3D" id="6.10.140.1620">
    <property type="match status" value="1"/>
</dbReference>
<keyword evidence="4" id="KW-0597">Phosphoprotein</keyword>
<feature type="region of interest" description="Disordered" evidence="6">
    <location>
        <begin position="153"/>
        <end position="189"/>
    </location>
</feature>
<comment type="subcellular location">
    <subcellularLocation>
        <location evidence="1">Cytoplasm</location>
    </subcellularLocation>
</comment>